<reference evidence="1 2" key="1">
    <citation type="submission" date="2020-09" db="EMBL/GenBank/DDBJ databases">
        <title>De no assembly of potato wild relative species, Solanum commersonii.</title>
        <authorList>
            <person name="Cho K."/>
        </authorList>
    </citation>
    <scope>NUCLEOTIDE SEQUENCE [LARGE SCALE GENOMIC DNA]</scope>
    <source>
        <strain evidence="1">LZ3.2</strain>
        <tissue evidence="1">Leaf</tissue>
    </source>
</reference>
<keyword evidence="2" id="KW-1185">Reference proteome</keyword>
<dbReference type="AlphaFoldDB" id="A0A9J5Y3Z7"/>
<organism evidence="1 2">
    <name type="scientific">Solanum commersonii</name>
    <name type="common">Commerson's wild potato</name>
    <name type="synonym">Commerson's nightshade</name>
    <dbReference type="NCBI Taxonomy" id="4109"/>
    <lineage>
        <taxon>Eukaryota</taxon>
        <taxon>Viridiplantae</taxon>
        <taxon>Streptophyta</taxon>
        <taxon>Embryophyta</taxon>
        <taxon>Tracheophyta</taxon>
        <taxon>Spermatophyta</taxon>
        <taxon>Magnoliopsida</taxon>
        <taxon>eudicotyledons</taxon>
        <taxon>Gunneridae</taxon>
        <taxon>Pentapetalae</taxon>
        <taxon>asterids</taxon>
        <taxon>lamiids</taxon>
        <taxon>Solanales</taxon>
        <taxon>Solanaceae</taxon>
        <taxon>Solanoideae</taxon>
        <taxon>Solaneae</taxon>
        <taxon>Solanum</taxon>
    </lineage>
</organism>
<proteinExistence type="predicted"/>
<dbReference type="Proteomes" id="UP000824120">
    <property type="component" value="Chromosome 7"/>
</dbReference>
<sequence length="107" mass="12146">MSSFPSSKGPLLLKVQVKKYLFENEWHSSLYSEPSPELGADNVEGEAFRSKLGIGGDSPSKQLRNSLLLMKPRFCADELFKHFVRVPTYDEDTQIICKLCSNCYFCC</sequence>
<evidence type="ECO:0000313" key="1">
    <source>
        <dbReference type="EMBL" id="KAG5594288.1"/>
    </source>
</evidence>
<accession>A0A9J5Y3Z7</accession>
<comment type="caution">
    <text evidence="1">The sequence shown here is derived from an EMBL/GenBank/DDBJ whole genome shotgun (WGS) entry which is preliminary data.</text>
</comment>
<dbReference type="EMBL" id="JACXVP010000007">
    <property type="protein sequence ID" value="KAG5594288.1"/>
    <property type="molecule type" value="Genomic_DNA"/>
</dbReference>
<name>A0A9J5Y3Z7_SOLCO</name>
<evidence type="ECO:0000313" key="2">
    <source>
        <dbReference type="Proteomes" id="UP000824120"/>
    </source>
</evidence>
<gene>
    <name evidence="1" type="ORF">H5410_035520</name>
</gene>
<protein>
    <submittedName>
        <fullName evidence="1">Uncharacterized protein</fullName>
    </submittedName>
</protein>